<sequence>MELVSEGKNFRLARKEELPEILEFLEKHLPDSLKGMKRGRGRWNPLGQSFLRSTGPHNRHMNGPKSLLESPNNPARTTRVPYVTLRSSTP</sequence>
<dbReference type="AlphaFoldDB" id="A0A7R9AL40"/>
<feature type="compositionally biased region" description="Polar residues" evidence="1">
    <location>
        <begin position="46"/>
        <end position="56"/>
    </location>
</feature>
<feature type="region of interest" description="Disordered" evidence="1">
    <location>
        <begin position="33"/>
        <end position="90"/>
    </location>
</feature>
<reference evidence="2" key="1">
    <citation type="submission" date="2020-11" db="EMBL/GenBank/DDBJ databases">
        <authorList>
            <person name="Tran Van P."/>
        </authorList>
    </citation>
    <scope>NUCLEOTIDE SEQUENCE</scope>
</reference>
<organism evidence="2">
    <name type="scientific">Timema shepardi</name>
    <name type="common">Walking stick</name>
    <dbReference type="NCBI Taxonomy" id="629360"/>
    <lineage>
        <taxon>Eukaryota</taxon>
        <taxon>Metazoa</taxon>
        <taxon>Ecdysozoa</taxon>
        <taxon>Arthropoda</taxon>
        <taxon>Hexapoda</taxon>
        <taxon>Insecta</taxon>
        <taxon>Pterygota</taxon>
        <taxon>Neoptera</taxon>
        <taxon>Polyneoptera</taxon>
        <taxon>Phasmatodea</taxon>
        <taxon>Timematodea</taxon>
        <taxon>Timematoidea</taxon>
        <taxon>Timematidae</taxon>
        <taxon>Timema</taxon>
    </lineage>
</organism>
<accession>A0A7R9AL40</accession>
<evidence type="ECO:0000256" key="1">
    <source>
        <dbReference type="SAM" id="MobiDB-lite"/>
    </source>
</evidence>
<name>A0A7R9AL40_TIMSH</name>
<protein>
    <submittedName>
        <fullName evidence="2">Uncharacterized protein</fullName>
    </submittedName>
</protein>
<evidence type="ECO:0000313" key="2">
    <source>
        <dbReference type="EMBL" id="CAD7256402.1"/>
    </source>
</evidence>
<dbReference type="EMBL" id="OC000174">
    <property type="protein sequence ID" value="CAD7256402.1"/>
    <property type="molecule type" value="Genomic_DNA"/>
</dbReference>
<proteinExistence type="predicted"/>
<gene>
    <name evidence="2" type="ORF">TSIB3V08_LOCUS683</name>
</gene>